<keyword evidence="4" id="KW-1185">Reference proteome</keyword>
<dbReference type="InterPro" id="IPR044662">
    <property type="entry name" value="HS1/DABB1-like"/>
</dbReference>
<evidence type="ECO:0000259" key="2">
    <source>
        <dbReference type="PROSITE" id="PS51502"/>
    </source>
</evidence>
<gene>
    <name evidence="3" type="ORF">Rhopal_005519-T1</name>
</gene>
<proteinExistence type="predicted"/>
<dbReference type="InterPro" id="IPR011008">
    <property type="entry name" value="Dimeric_a/b-barrel"/>
</dbReference>
<evidence type="ECO:0000313" key="3">
    <source>
        <dbReference type="EMBL" id="GJN92489.1"/>
    </source>
</evidence>
<organism evidence="3 4">
    <name type="scientific">Rhodotorula paludigena</name>
    <dbReference type="NCBI Taxonomy" id="86838"/>
    <lineage>
        <taxon>Eukaryota</taxon>
        <taxon>Fungi</taxon>
        <taxon>Dikarya</taxon>
        <taxon>Basidiomycota</taxon>
        <taxon>Pucciniomycotina</taxon>
        <taxon>Microbotryomycetes</taxon>
        <taxon>Sporidiobolales</taxon>
        <taxon>Sporidiobolaceae</taxon>
        <taxon>Rhodotorula</taxon>
    </lineage>
</organism>
<reference evidence="3 4" key="1">
    <citation type="submission" date="2021-12" db="EMBL/GenBank/DDBJ databases">
        <title>High titer production of polyol ester of fatty acids by Rhodotorula paludigena BS15 towards product separation-free biomass refinery.</title>
        <authorList>
            <person name="Mano J."/>
            <person name="Ono H."/>
            <person name="Tanaka T."/>
            <person name="Naito K."/>
            <person name="Sushida H."/>
            <person name="Ike M."/>
            <person name="Tokuyasu K."/>
            <person name="Kitaoka M."/>
        </authorList>
    </citation>
    <scope>NUCLEOTIDE SEQUENCE [LARGE SCALE GENOMIC DNA]</scope>
    <source>
        <strain evidence="3 4">BS15</strain>
    </source>
</reference>
<dbReference type="PROSITE" id="PS51502">
    <property type="entry name" value="S_R_A_B_BARREL"/>
    <property type="match status" value="1"/>
</dbReference>
<dbReference type="EMBL" id="BQKY01000011">
    <property type="protein sequence ID" value="GJN92489.1"/>
    <property type="molecule type" value="Genomic_DNA"/>
</dbReference>
<dbReference type="Gene3D" id="3.30.70.100">
    <property type="match status" value="1"/>
</dbReference>
<dbReference type="Pfam" id="PF07876">
    <property type="entry name" value="Dabb"/>
    <property type="match status" value="1"/>
</dbReference>
<feature type="domain" description="Stress-response A/B barrel" evidence="2">
    <location>
        <begin position="4"/>
        <end position="104"/>
    </location>
</feature>
<dbReference type="SMART" id="SM00886">
    <property type="entry name" value="Dabb"/>
    <property type="match status" value="1"/>
</dbReference>
<dbReference type="Proteomes" id="UP001342314">
    <property type="component" value="Unassembled WGS sequence"/>
</dbReference>
<dbReference type="PANTHER" id="PTHR33178:SF10">
    <property type="entry name" value="STRESS-RESPONSE A_B BARREL DOMAIN-CONTAINING PROTEIN"/>
    <property type="match status" value="1"/>
</dbReference>
<protein>
    <recommendedName>
        <fullName evidence="2">Stress-response A/B barrel domain-containing protein</fullName>
    </recommendedName>
</protein>
<sequence length="109" mass="12397">MAPITHVLSFKFKESTSDAEKHLLASSMMALQDQCLLPDSNTKYLTVTGGKNNSPETFHKGFDCTFVVQFDEKDRQYYLDTDPAHQKFKELVGPHVDDIFVFDFTPGVF</sequence>
<dbReference type="PANTHER" id="PTHR33178">
    <property type="match status" value="1"/>
</dbReference>
<accession>A0AAV5GRC4</accession>
<dbReference type="InterPro" id="IPR013097">
    <property type="entry name" value="Dabb"/>
</dbReference>
<dbReference type="AlphaFoldDB" id="A0AAV5GRC4"/>
<comment type="subunit">
    <text evidence="1">Homodimer.</text>
</comment>
<name>A0AAV5GRC4_9BASI</name>
<evidence type="ECO:0000313" key="4">
    <source>
        <dbReference type="Proteomes" id="UP001342314"/>
    </source>
</evidence>
<evidence type="ECO:0000256" key="1">
    <source>
        <dbReference type="ARBA" id="ARBA00011738"/>
    </source>
</evidence>
<comment type="caution">
    <text evidence="3">The sequence shown here is derived from an EMBL/GenBank/DDBJ whole genome shotgun (WGS) entry which is preliminary data.</text>
</comment>
<dbReference type="SUPFAM" id="SSF54909">
    <property type="entry name" value="Dimeric alpha+beta barrel"/>
    <property type="match status" value="1"/>
</dbReference>